<protein>
    <submittedName>
        <fullName evidence="2">Uncharacterized protein</fullName>
    </submittedName>
</protein>
<evidence type="ECO:0000313" key="3">
    <source>
        <dbReference type="Proteomes" id="UP000481252"/>
    </source>
</evidence>
<comment type="caution">
    <text evidence="2">The sequence shown here is derived from an EMBL/GenBank/DDBJ whole genome shotgun (WGS) entry which is preliminary data.</text>
</comment>
<keyword evidence="1" id="KW-0472">Membrane</keyword>
<evidence type="ECO:0000256" key="1">
    <source>
        <dbReference type="SAM" id="Phobius"/>
    </source>
</evidence>
<evidence type="ECO:0000313" key="2">
    <source>
        <dbReference type="EMBL" id="NGN40726.1"/>
    </source>
</evidence>
<dbReference type="AlphaFoldDB" id="A0A7C9V7S0"/>
<accession>A0A7C9V7S0</accession>
<keyword evidence="1" id="KW-1133">Transmembrane helix</keyword>
<keyword evidence="1" id="KW-0812">Transmembrane</keyword>
<gene>
    <name evidence="2" type="ORF">G6N74_06590</name>
</gene>
<feature type="transmembrane region" description="Helical" evidence="1">
    <location>
        <begin position="149"/>
        <end position="174"/>
    </location>
</feature>
<name>A0A7C9V7S0_9HYPH</name>
<organism evidence="2 3">
    <name type="scientific">Mesorhizobium zhangyense</name>
    <dbReference type="NCBI Taxonomy" id="1776730"/>
    <lineage>
        <taxon>Bacteria</taxon>
        <taxon>Pseudomonadati</taxon>
        <taxon>Pseudomonadota</taxon>
        <taxon>Alphaproteobacteria</taxon>
        <taxon>Hyphomicrobiales</taxon>
        <taxon>Phyllobacteriaceae</taxon>
        <taxon>Mesorhizobium</taxon>
    </lineage>
</organism>
<sequence length="180" mass="20088">MSADAGAVDFQKVDEELSSGRLWRAKEMLQGRLTQPLFDELLLEKYGNVLLLMGDRLEAGRYLFASGKRNPEYKNAIELFLSRHKNADIEQLISEMPLMVRRHRDVLSSILSSSDFAEHGCPEAVRAALSETALHPERQIPTSPTRLKFFLIVIGLGIAAVFLAGLYVILRFLISATLGS</sequence>
<dbReference type="Proteomes" id="UP000481252">
    <property type="component" value="Unassembled WGS sequence"/>
</dbReference>
<keyword evidence="3" id="KW-1185">Reference proteome</keyword>
<dbReference type="EMBL" id="JAAKZG010000002">
    <property type="protein sequence ID" value="NGN40726.1"/>
    <property type="molecule type" value="Genomic_DNA"/>
</dbReference>
<proteinExistence type="predicted"/>
<reference evidence="2 3" key="1">
    <citation type="submission" date="2020-02" db="EMBL/GenBank/DDBJ databases">
        <title>Genome sequence of the type strain CGMCC 1.15528 of Mesorhizobium zhangyense.</title>
        <authorList>
            <person name="Gao J."/>
            <person name="Sun J."/>
        </authorList>
    </citation>
    <scope>NUCLEOTIDE SEQUENCE [LARGE SCALE GENOMIC DNA]</scope>
    <source>
        <strain evidence="2 3">CGMCC 1.15528</strain>
    </source>
</reference>
<dbReference type="RefSeq" id="WP_165115530.1">
    <property type="nucleotide sequence ID" value="NZ_JAAKZG010000002.1"/>
</dbReference>